<dbReference type="InterPro" id="IPR000001">
    <property type="entry name" value="Kringle"/>
</dbReference>
<protein>
    <recommendedName>
        <fullName evidence="5">Kringle domain-containing protein</fullName>
    </recommendedName>
</protein>
<dbReference type="SUPFAM" id="SSF57440">
    <property type="entry name" value="Kringle-like"/>
    <property type="match status" value="1"/>
</dbReference>
<evidence type="ECO:0000313" key="6">
    <source>
        <dbReference type="EMBL" id="KAJ8308117.1"/>
    </source>
</evidence>
<evidence type="ECO:0000256" key="3">
    <source>
        <dbReference type="PROSITE-ProRule" id="PRU00121"/>
    </source>
</evidence>
<comment type="caution">
    <text evidence="3">Lacks conserved residue(s) required for the propagation of feature annotation.</text>
</comment>
<keyword evidence="7" id="KW-1185">Reference proteome</keyword>
<dbReference type="SMART" id="SM00192">
    <property type="entry name" value="LDLa"/>
    <property type="match status" value="2"/>
</dbReference>
<keyword evidence="1 3" id="KW-0420">Kringle</keyword>
<dbReference type="PROSITE" id="PS50068">
    <property type="entry name" value="LDLRA_2"/>
    <property type="match status" value="2"/>
</dbReference>
<comment type="caution">
    <text evidence="6">The sequence shown here is derived from an EMBL/GenBank/DDBJ whole genome shotgun (WGS) entry which is preliminary data.</text>
</comment>
<dbReference type="Proteomes" id="UP001217089">
    <property type="component" value="Unassembled WGS sequence"/>
</dbReference>
<organism evidence="6 7">
    <name type="scientific">Tegillarca granosa</name>
    <name type="common">Malaysian cockle</name>
    <name type="synonym">Anadara granosa</name>
    <dbReference type="NCBI Taxonomy" id="220873"/>
    <lineage>
        <taxon>Eukaryota</taxon>
        <taxon>Metazoa</taxon>
        <taxon>Spiralia</taxon>
        <taxon>Lophotrochozoa</taxon>
        <taxon>Mollusca</taxon>
        <taxon>Bivalvia</taxon>
        <taxon>Autobranchia</taxon>
        <taxon>Pteriomorphia</taxon>
        <taxon>Arcoida</taxon>
        <taxon>Arcoidea</taxon>
        <taxon>Arcidae</taxon>
        <taxon>Tegillarca</taxon>
    </lineage>
</organism>
<evidence type="ECO:0000313" key="7">
    <source>
        <dbReference type="Proteomes" id="UP001217089"/>
    </source>
</evidence>
<dbReference type="PROSITE" id="PS50070">
    <property type="entry name" value="KRINGLE_2"/>
    <property type="match status" value="1"/>
</dbReference>
<dbReference type="PRINTS" id="PR00018">
    <property type="entry name" value="KRINGLE"/>
</dbReference>
<dbReference type="SMART" id="SM00130">
    <property type="entry name" value="KR"/>
    <property type="match status" value="1"/>
</dbReference>
<feature type="domain" description="Kringle" evidence="5">
    <location>
        <begin position="14"/>
        <end position="82"/>
    </location>
</feature>
<dbReference type="InterPro" id="IPR002172">
    <property type="entry name" value="LDrepeatLR_classA_rpt"/>
</dbReference>
<dbReference type="PROSITE" id="PS00021">
    <property type="entry name" value="KRINGLE_1"/>
    <property type="match status" value="1"/>
</dbReference>
<name>A0ABQ9EVW1_TEGGR</name>
<dbReference type="InterPro" id="IPR036055">
    <property type="entry name" value="LDL_receptor-like_sf"/>
</dbReference>
<dbReference type="Pfam" id="PF00051">
    <property type="entry name" value="Kringle"/>
    <property type="match status" value="1"/>
</dbReference>
<gene>
    <name evidence="6" type="ORF">KUTeg_012991</name>
</gene>
<evidence type="ECO:0000259" key="5">
    <source>
        <dbReference type="PROSITE" id="PS50070"/>
    </source>
</evidence>
<dbReference type="CDD" id="cd00112">
    <property type="entry name" value="LDLa"/>
    <property type="match status" value="2"/>
</dbReference>
<keyword evidence="2 3" id="KW-1015">Disulfide bond</keyword>
<feature type="disulfide bond" evidence="3">
    <location>
        <begin position="54"/>
        <end position="77"/>
    </location>
</feature>
<dbReference type="Gene3D" id="2.40.20.10">
    <property type="entry name" value="Plasminogen Kringle 4"/>
    <property type="match status" value="1"/>
</dbReference>
<dbReference type="InterPro" id="IPR050759">
    <property type="entry name" value="Serine_protease_kringle"/>
</dbReference>
<feature type="disulfide bond" evidence="4">
    <location>
        <begin position="118"/>
        <end position="130"/>
    </location>
</feature>
<reference evidence="6 7" key="1">
    <citation type="submission" date="2022-12" db="EMBL/GenBank/DDBJ databases">
        <title>Chromosome-level genome of Tegillarca granosa.</title>
        <authorList>
            <person name="Kim J."/>
        </authorList>
    </citation>
    <scope>NUCLEOTIDE SEQUENCE [LARGE SCALE GENOMIC DNA]</scope>
    <source>
        <strain evidence="6">Teg-2019</strain>
        <tissue evidence="6">Adductor muscle</tissue>
    </source>
</reference>
<dbReference type="Pfam" id="PF00057">
    <property type="entry name" value="Ldl_recept_a"/>
    <property type="match status" value="1"/>
</dbReference>
<evidence type="ECO:0000256" key="1">
    <source>
        <dbReference type="ARBA" id="ARBA00022572"/>
    </source>
</evidence>
<dbReference type="InterPro" id="IPR018056">
    <property type="entry name" value="Kringle_CS"/>
</dbReference>
<dbReference type="PANTHER" id="PTHR24261:SF7">
    <property type="entry name" value="KRINGLE DOMAIN-CONTAINING PROTEIN"/>
    <property type="match status" value="1"/>
</dbReference>
<dbReference type="EMBL" id="JARBDR010000657">
    <property type="protein sequence ID" value="KAJ8308117.1"/>
    <property type="molecule type" value="Genomic_DNA"/>
</dbReference>
<dbReference type="CDD" id="cd00108">
    <property type="entry name" value="KR"/>
    <property type="match status" value="1"/>
</dbReference>
<dbReference type="InterPro" id="IPR023415">
    <property type="entry name" value="LDLR_class-A_CS"/>
</dbReference>
<dbReference type="InterPro" id="IPR038178">
    <property type="entry name" value="Kringle_sf"/>
</dbReference>
<dbReference type="PRINTS" id="PR00261">
    <property type="entry name" value="LDLRECEPTOR"/>
</dbReference>
<proteinExistence type="predicted"/>
<dbReference type="Gene3D" id="4.10.400.10">
    <property type="entry name" value="Low-density Lipoprotein Receptor"/>
    <property type="match status" value="2"/>
</dbReference>
<feature type="disulfide bond" evidence="4">
    <location>
        <begin position="98"/>
        <end position="113"/>
    </location>
</feature>
<evidence type="ECO:0000256" key="4">
    <source>
        <dbReference type="PROSITE-ProRule" id="PRU00124"/>
    </source>
</evidence>
<dbReference type="InterPro" id="IPR013806">
    <property type="entry name" value="Kringle-like"/>
</dbReference>
<dbReference type="SUPFAM" id="SSF57424">
    <property type="entry name" value="LDL receptor-like module"/>
    <property type="match status" value="2"/>
</dbReference>
<evidence type="ECO:0000256" key="2">
    <source>
        <dbReference type="ARBA" id="ARBA00023157"/>
    </source>
</evidence>
<sequence>MKDKSQNICSGTESGIDFNGHINITESGKVCQRWDVDVPYKHTHHRLDTEDNYCRNIGDKDRPWCYTTDPATKWEYCDIPQCEIMETKRMCIPLEKSCDGVPDCPNEEDEVNCGEFSCPAMFKCRGTPKCIPLYWACDNVEDCPNGDDEILCNFNCPPECECRGLSFKCISLNKDVAFNISKYARNIDLNGVKLDIENIIQDLFLILPI</sequence>
<dbReference type="PANTHER" id="PTHR24261">
    <property type="entry name" value="PLASMINOGEN-RELATED"/>
    <property type="match status" value="1"/>
</dbReference>
<feature type="disulfide bond" evidence="4">
    <location>
        <begin position="137"/>
        <end position="152"/>
    </location>
</feature>
<accession>A0ABQ9EVW1</accession>
<dbReference type="PROSITE" id="PS01209">
    <property type="entry name" value="LDLRA_1"/>
    <property type="match status" value="1"/>
</dbReference>